<feature type="transmembrane region" description="Helical" evidence="7">
    <location>
        <begin position="126"/>
        <end position="150"/>
    </location>
</feature>
<evidence type="ECO:0000313" key="10">
    <source>
        <dbReference type="EMBL" id="NED99516.1"/>
    </source>
</evidence>
<dbReference type="PANTHER" id="PTHR24221:SF423">
    <property type="entry name" value="ABC TRANSPORTER"/>
    <property type="match status" value="1"/>
</dbReference>
<dbReference type="GO" id="GO:0005886">
    <property type="term" value="C:plasma membrane"/>
    <property type="evidence" value="ECO:0007669"/>
    <property type="project" value="UniProtKB-SubCell"/>
</dbReference>
<dbReference type="PROSITE" id="PS50929">
    <property type="entry name" value="ABC_TM1F"/>
    <property type="match status" value="1"/>
</dbReference>
<gene>
    <name evidence="10" type="ORF">G1H10_04985</name>
</gene>
<dbReference type="SMART" id="SM00382">
    <property type="entry name" value="AAA"/>
    <property type="match status" value="1"/>
</dbReference>
<dbReference type="GO" id="GO:0016887">
    <property type="term" value="F:ATP hydrolysis activity"/>
    <property type="evidence" value="ECO:0007669"/>
    <property type="project" value="InterPro"/>
</dbReference>
<evidence type="ECO:0000313" key="11">
    <source>
        <dbReference type="Proteomes" id="UP000475214"/>
    </source>
</evidence>
<dbReference type="SUPFAM" id="SSF90123">
    <property type="entry name" value="ABC transporter transmembrane region"/>
    <property type="match status" value="1"/>
</dbReference>
<evidence type="ECO:0000259" key="8">
    <source>
        <dbReference type="PROSITE" id="PS50893"/>
    </source>
</evidence>
<dbReference type="Gene3D" id="1.20.1560.10">
    <property type="entry name" value="ABC transporter type 1, transmembrane domain"/>
    <property type="match status" value="1"/>
</dbReference>
<feature type="transmembrane region" description="Helical" evidence="7">
    <location>
        <begin position="156"/>
        <end position="175"/>
    </location>
</feature>
<reference evidence="10 11" key="1">
    <citation type="submission" date="2020-02" db="EMBL/GenBank/DDBJ databases">
        <authorList>
            <person name="Li X.-J."/>
            <person name="Han X.-M."/>
        </authorList>
    </citation>
    <scope>NUCLEOTIDE SEQUENCE [LARGE SCALE GENOMIC DNA]</scope>
    <source>
        <strain evidence="10 11">CCTCC AB 2017055</strain>
    </source>
</reference>
<comment type="subcellular location">
    <subcellularLocation>
        <location evidence="1">Cell membrane</location>
        <topology evidence="1">Multi-pass membrane protein</topology>
    </subcellularLocation>
</comment>
<proteinExistence type="predicted"/>
<dbReference type="Proteomes" id="UP000475214">
    <property type="component" value="Unassembled WGS sequence"/>
</dbReference>
<dbReference type="GO" id="GO:0140359">
    <property type="term" value="F:ABC-type transporter activity"/>
    <property type="evidence" value="ECO:0007669"/>
    <property type="project" value="InterPro"/>
</dbReference>
<comment type="caution">
    <text evidence="10">The sequence shown here is derived from an EMBL/GenBank/DDBJ whole genome shotgun (WGS) entry which is preliminary data.</text>
</comment>
<dbReference type="InterPro" id="IPR003593">
    <property type="entry name" value="AAA+_ATPase"/>
</dbReference>
<keyword evidence="3" id="KW-0547">Nucleotide-binding</keyword>
<protein>
    <submittedName>
        <fullName evidence="10">ABC transporter ATP-binding protein</fullName>
    </submittedName>
</protein>
<dbReference type="Gene3D" id="3.40.50.300">
    <property type="entry name" value="P-loop containing nucleotide triphosphate hydrolases"/>
    <property type="match status" value="1"/>
</dbReference>
<evidence type="ECO:0000256" key="2">
    <source>
        <dbReference type="ARBA" id="ARBA00022692"/>
    </source>
</evidence>
<dbReference type="PROSITE" id="PS50893">
    <property type="entry name" value="ABC_TRANSPORTER_2"/>
    <property type="match status" value="1"/>
</dbReference>
<dbReference type="Pfam" id="PF00005">
    <property type="entry name" value="ABC_tran"/>
    <property type="match status" value="1"/>
</dbReference>
<evidence type="ECO:0000256" key="4">
    <source>
        <dbReference type="ARBA" id="ARBA00022840"/>
    </source>
</evidence>
<dbReference type="GO" id="GO:0005524">
    <property type="term" value="F:ATP binding"/>
    <property type="evidence" value="ECO:0007669"/>
    <property type="project" value="UniProtKB-KW"/>
</dbReference>
<dbReference type="Pfam" id="PF00664">
    <property type="entry name" value="ABC_membrane"/>
    <property type="match status" value="1"/>
</dbReference>
<dbReference type="InterPro" id="IPR039421">
    <property type="entry name" value="Type_1_exporter"/>
</dbReference>
<keyword evidence="4 10" id="KW-0067">ATP-binding</keyword>
<dbReference type="InterPro" id="IPR011527">
    <property type="entry name" value="ABC1_TM_dom"/>
</dbReference>
<dbReference type="PANTHER" id="PTHR24221">
    <property type="entry name" value="ATP-BINDING CASSETTE SUB-FAMILY B"/>
    <property type="match status" value="1"/>
</dbReference>
<evidence type="ECO:0000256" key="3">
    <source>
        <dbReference type="ARBA" id="ARBA00022741"/>
    </source>
</evidence>
<dbReference type="CDD" id="cd07346">
    <property type="entry name" value="ABC_6TM_exporters"/>
    <property type="match status" value="1"/>
</dbReference>
<feature type="transmembrane region" description="Helical" evidence="7">
    <location>
        <begin position="54"/>
        <end position="74"/>
    </location>
</feature>
<dbReference type="SUPFAM" id="SSF52540">
    <property type="entry name" value="P-loop containing nucleoside triphosphate hydrolases"/>
    <property type="match status" value="1"/>
</dbReference>
<dbReference type="InterPro" id="IPR003439">
    <property type="entry name" value="ABC_transporter-like_ATP-bd"/>
</dbReference>
<sequence>MVIGRLARVSLRRYVGAGLLWVTFFAVPLLTGLVLQAVFDAISGQRAASLDSTLWLCAAFVAVEAVRGGVFWIAMSLWPYWWQGAGATLRANALRSILTARGPAASRLPHSSGEAVARFRDDAEDLIIATDNIVDLIGAAVFAAGAFAIMASIDPVITVVLVLPLTVIAVLNRMLRGLITRVHRQARQLGASVTAFVGETFAGVLAIKTAGAEGAVLERLRAHNRRRRNAAVKDRLVMDMLDTANSATVEISIGLVLLLATPAMRSGDFTVGDFALFTSYVGWLTMLPRILGRMLYRIPQGAVATERLTRLMATYEDADDLARLSGVWFRQDPPPALTELPERTDPLEVFEARDITVHHDDAGHGVTGVDLRVDRSSFTVVTGAVGAGKTTLIRALLGLLPLDSGSVTWNGQPIDDPGTFLVPGRVAYAGQVPRLFSESLRENLLLGWPVDDGKLKTAIELAALERDVAEMPDGLETVVGSRGVRLSGGQVQRSTAARALVRAPDLLVVDDLSSALDVETEHLLWDRIADAAGAGDGPSTVLVVSHRRAALERADQIVVLDRGRVVGAGALDELLRTCPEMRRLWAEESVVEAEEESVDPMIMNSNRTM</sequence>
<evidence type="ECO:0000256" key="7">
    <source>
        <dbReference type="SAM" id="Phobius"/>
    </source>
</evidence>
<keyword evidence="2 7" id="KW-0812">Transmembrane</keyword>
<evidence type="ECO:0000256" key="1">
    <source>
        <dbReference type="ARBA" id="ARBA00004651"/>
    </source>
</evidence>
<feature type="domain" description="ABC transporter" evidence="8">
    <location>
        <begin position="350"/>
        <end position="587"/>
    </location>
</feature>
<evidence type="ECO:0000256" key="5">
    <source>
        <dbReference type="ARBA" id="ARBA00022989"/>
    </source>
</evidence>
<accession>A0A6L9S383</accession>
<keyword evidence="6 7" id="KW-0472">Membrane</keyword>
<dbReference type="InterPro" id="IPR027417">
    <property type="entry name" value="P-loop_NTPase"/>
</dbReference>
<keyword evidence="11" id="KW-1185">Reference proteome</keyword>
<evidence type="ECO:0000256" key="6">
    <source>
        <dbReference type="ARBA" id="ARBA00023136"/>
    </source>
</evidence>
<dbReference type="AlphaFoldDB" id="A0A6L9S383"/>
<keyword evidence="5 7" id="KW-1133">Transmembrane helix</keyword>
<dbReference type="InterPro" id="IPR036640">
    <property type="entry name" value="ABC1_TM_sf"/>
</dbReference>
<dbReference type="EMBL" id="JAAGOA010000003">
    <property type="protein sequence ID" value="NED99516.1"/>
    <property type="molecule type" value="Genomic_DNA"/>
</dbReference>
<organism evidence="10 11">
    <name type="scientific">Phytoactinopolyspora halotolerans</name>
    <dbReference type="NCBI Taxonomy" id="1981512"/>
    <lineage>
        <taxon>Bacteria</taxon>
        <taxon>Bacillati</taxon>
        <taxon>Actinomycetota</taxon>
        <taxon>Actinomycetes</taxon>
        <taxon>Jiangellales</taxon>
        <taxon>Jiangellaceae</taxon>
        <taxon>Phytoactinopolyspora</taxon>
    </lineage>
</organism>
<feature type="transmembrane region" description="Helical" evidence="7">
    <location>
        <begin position="20"/>
        <end position="42"/>
    </location>
</feature>
<name>A0A6L9S383_9ACTN</name>
<evidence type="ECO:0000259" key="9">
    <source>
        <dbReference type="PROSITE" id="PS50929"/>
    </source>
</evidence>
<feature type="domain" description="ABC transmembrane type-1" evidence="9">
    <location>
        <begin position="22"/>
        <end position="300"/>
    </location>
</feature>